<feature type="transmembrane region" description="Helical" evidence="3">
    <location>
        <begin position="81"/>
        <end position="98"/>
    </location>
</feature>
<evidence type="ECO:0000256" key="2">
    <source>
        <dbReference type="ARBA" id="ARBA00007400"/>
    </source>
</evidence>
<keyword evidence="3" id="KW-0812">Transmembrane</keyword>
<feature type="transmembrane region" description="Helical" evidence="3">
    <location>
        <begin position="41"/>
        <end position="60"/>
    </location>
</feature>
<comment type="subcellular location">
    <subcellularLocation>
        <location evidence="1">Membrane</location>
    </subcellularLocation>
</comment>
<dbReference type="GO" id="GO:0016747">
    <property type="term" value="F:acyltransferase activity, transferring groups other than amino-acyl groups"/>
    <property type="evidence" value="ECO:0007669"/>
    <property type="project" value="InterPro"/>
</dbReference>
<keyword evidence="3" id="KW-0472">Membrane</keyword>
<dbReference type="InterPro" id="IPR052734">
    <property type="entry name" value="Nod_factor_acetyltransferase"/>
</dbReference>
<accession>A0A4S4JUF5</accession>
<dbReference type="AlphaFoldDB" id="A0A4S4JUF5"/>
<dbReference type="InterPro" id="IPR002656">
    <property type="entry name" value="Acyl_transf_3_dom"/>
</dbReference>
<dbReference type="Pfam" id="PF01757">
    <property type="entry name" value="Acyl_transf_3"/>
    <property type="match status" value="1"/>
</dbReference>
<evidence type="ECO:0000256" key="1">
    <source>
        <dbReference type="ARBA" id="ARBA00004370"/>
    </source>
</evidence>
<sequence>MADTAIKHQNRNPYFDNVKFFLIFLVVVGHVISPLKGQEDFLFDLYAMIYIFHMPAFILISGYFSKGYKKKGYLWKTFKKILIPYFIFQIFYSIFYYLNGDKALSFELFSPHWTLWFLLSLFTWNVLLYVFGKWRWLGLVIATAIGVGIGFIESVGTWMSLSRTFVFFPFFFLGFLLKKEHFEKLQQFKYSPSIGIFVLLSVFIIVVEFFPEGGIPWLFGSQSYVEMGRGYLIDAGIRLAQYVGTLVVLLAFMAIVPKKEYSFTAIGQRTMSIYLLHGIIIQLIQTFISKSTLHDFANNYALLIGLSLLICIACGSYYSKKLLPI</sequence>
<dbReference type="RefSeq" id="WP_003324615.1">
    <property type="nucleotide sequence ID" value="NZ_ALPT02000125.1"/>
</dbReference>
<dbReference type="EMBL" id="JALP01000317">
    <property type="protein sequence ID" value="THG88748.1"/>
    <property type="molecule type" value="Genomic_DNA"/>
</dbReference>
<dbReference type="Proteomes" id="UP000297014">
    <property type="component" value="Unassembled WGS sequence"/>
</dbReference>
<organism evidence="5 6">
    <name type="scientific">Alkalihalobacillus alcalophilus ATCC 27647 = CGMCC 1.3604</name>
    <dbReference type="NCBI Taxonomy" id="1218173"/>
    <lineage>
        <taxon>Bacteria</taxon>
        <taxon>Bacillati</taxon>
        <taxon>Bacillota</taxon>
        <taxon>Bacilli</taxon>
        <taxon>Bacillales</taxon>
        <taxon>Bacillaceae</taxon>
        <taxon>Alkalihalobacillus</taxon>
    </lineage>
</organism>
<comment type="similarity">
    <text evidence="2">Belongs to the acyltransferase 3 family.</text>
</comment>
<evidence type="ECO:0000313" key="6">
    <source>
        <dbReference type="Proteomes" id="UP000297014"/>
    </source>
</evidence>
<protein>
    <submittedName>
        <fullName evidence="5">Acyltransferase</fullName>
    </submittedName>
</protein>
<feature type="transmembrane region" description="Helical" evidence="3">
    <location>
        <begin position="113"/>
        <end position="131"/>
    </location>
</feature>
<feature type="transmembrane region" description="Helical" evidence="3">
    <location>
        <begin position="197"/>
        <end position="219"/>
    </location>
</feature>
<feature type="transmembrane region" description="Helical" evidence="3">
    <location>
        <begin position="158"/>
        <end position="177"/>
    </location>
</feature>
<reference evidence="5 6" key="1">
    <citation type="submission" date="2014-01" db="EMBL/GenBank/DDBJ databases">
        <title>Draft genome sequencing of Bacillus alcalophilus CGMCC 1.3604.</title>
        <authorList>
            <person name="Yang J."/>
            <person name="Diao L."/>
            <person name="Yang S."/>
        </authorList>
    </citation>
    <scope>NUCLEOTIDE SEQUENCE [LARGE SCALE GENOMIC DNA]</scope>
    <source>
        <strain evidence="5 6">CGMCC 1.3604</strain>
    </source>
</reference>
<feature type="transmembrane region" description="Helical" evidence="3">
    <location>
        <begin position="136"/>
        <end position="152"/>
    </location>
</feature>
<feature type="transmembrane region" description="Helical" evidence="3">
    <location>
        <begin position="239"/>
        <end position="257"/>
    </location>
</feature>
<feature type="transmembrane region" description="Helical" evidence="3">
    <location>
        <begin position="17"/>
        <end position="35"/>
    </location>
</feature>
<feature type="domain" description="Acyltransferase 3" evidence="4">
    <location>
        <begin position="12"/>
        <end position="314"/>
    </location>
</feature>
<keyword evidence="5" id="KW-0012">Acyltransferase</keyword>
<comment type="caution">
    <text evidence="5">The sequence shown here is derived from an EMBL/GenBank/DDBJ whole genome shotgun (WGS) entry which is preliminary data.</text>
</comment>
<dbReference type="PANTHER" id="PTHR37312">
    <property type="entry name" value="MEMBRANE-BOUND ACYLTRANSFERASE YKRP-RELATED"/>
    <property type="match status" value="1"/>
</dbReference>
<keyword evidence="5" id="KW-0808">Transferase</keyword>
<evidence type="ECO:0000259" key="4">
    <source>
        <dbReference type="Pfam" id="PF01757"/>
    </source>
</evidence>
<gene>
    <name evidence="5" type="ORF">AJ85_00195</name>
</gene>
<keyword evidence="3" id="KW-1133">Transmembrane helix</keyword>
<feature type="transmembrane region" description="Helical" evidence="3">
    <location>
        <begin position="300"/>
        <end position="319"/>
    </location>
</feature>
<proteinExistence type="inferred from homology"/>
<feature type="transmembrane region" description="Helical" evidence="3">
    <location>
        <begin position="269"/>
        <end position="288"/>
    </location>
</feature>
<evidence type="ECO:0000313" key="5">
    <source>
        <dbReference type="EMBL" id="THG88748.1"/>
    </source>
</evidence>
<dbReference type="PANTHER" id="PTHR37312:SF1">
    <property type="entry name" value="MEMBRANE-BOUND ACYLTRANSFERASE YKRP-RELATED"/>
    <property type="match status" value="1"/>
</dbReference>
<evidence type="ECO:0000256" key="3">
    <source>
        <dbReference type="SAM" id="Phobius"/>
    </source>
</evidence>
<name>A0A4S4JUF5_ALKAL</name>